<keyword evidence="7 14" id="KW-0479">Metal-binding</keyword>
<evidence type="ECO:0000256" key="3">
    <source>
        <dbReference type="ARBA" id="ARBA00005179"/>
    </source>
</evidence>
<protein>
    <recommendedName>
        <fullName evidence="17">Cytochrome P450</fullName>
    </recommendedName>
</protein>
<keyword evidence="6" id="KW-0812">Transmembrane</keyword>
<dbReference type="PRINTS" id="PR00463">
    <property type="entry name" value="EP450I"/>
</dbReference>
<dbReference type="InterPro" id="IPR017972">
    <property type="entry name" value="Cyt_P450_CS"/>
</dbReference>
<keyword evidence="10 14" id="KW-0408">Iron</keyword>
<evidence type="ECO:0000256" key="2">
    <source>
        <dbReference type="ARBA" id="ARBA00004167"/>
    </source>
</evidence>
<dbReference type="PRINTS" id="PR00385">
    <property type="entry name" value="P450"/>
</dbReference>
<evidence type="ECO:0000256" key="8">
    <source>
        <dbReference type="ARBA" id="ARBA00022989"/>
    </source>
</evidence>
<dbReference type="PROSITE" id="PS00086">
    <property type="entry name" value="CYTOCHROME_P450"/>
    <property type="match status" value="1"/>
</dbReference>
<evidence type="ECO:0008006" key="17">
    <source>
        <dbReference type="Google" id="ProtNLM"/>
    </source>
</evidence>
<comment type="subcellular location">
    <subcellularLocation>
        <location evidence="2">Membrane</location>
        <topology evidence="2">Single-pass membrane protein</topology>
    </subcellularLocation>
</comment>
<evidence type="ECO:0000256" key="12">
    <source>
        <dbReference type="ARBA" id="ARBA00023136"/>
    </source>
</evidence>
<keyword evidence="16" id="KW-1185">Reference proteome</keyword>
<comment type="pathway">
    <text evidence="3">Secondary metabolite biosynthesis.</text>
</comment>
<dbReference type="InterPro" id="IPR036396">
    <property type="entry name" value="Cyt_P450_sf"/>
</dbReference>
<evidence type="ECO:0000256" key="14">
    <source>
        <dbReference type="RuleBase" id="RU000461"/>
    </source>
</evidence>
<keyword evidence="11 14" id="KW-0503">Monooxygenase</keyword>
<keyword evidence="13" id="KW-0325">Glycoprotein</keyword>
<accession>A0ABR1JE53</accession>
<evidence type="ECO:0000256" key="5">
    <source>
        <dbReference type="ARBA" id="ARBA00022617"/>
    </source>
</evidence>
<dbReference type="PANTHER" id="PTHR46300:SF2">
    <property type="entry name" value="CYTOCHROME P450 MONOOXYGENASE ALNH-RELATED"/>
    <property type="match status" value="1"/>
</dbReference>
<comment type="similarity">
    <text evidence="4 14">Belongs to the cytochrome P450 family.</text>
</comment>
<comment type="cofactor">
    <cofactor evidence="1">
        <name>heme</name>
        <dbReference type="ChEBI" id="CHEBI:30413"/>
    </cofactor>
</comment>
<gene>
    <name evidence="15" type="ORF">VKT23_009570</name>
</gene>
<evidence type="ECO:0000256" key="11">
    <source>
        <dbReference type="ARBA" id="ARBA00023033"/>
    </source>
</evidence>
<organism evidence="15 16">
    <name type="scientific">Marasmiellus scandens</name>
    <dbReference type="NCBI Taxonomy" id="2682957"/>
    <lineage>
        <taxon>Eukaryota</taxon>
        <taxon>Fungi</taxon>
        <taxon>Dikarya</taxon>
        <taxon>Basidiomycota</taxon>
        <taxon>Agaricomycotina</taxon>
        <taxon>Agaricomycetes</taxon>
        <taxon>Agaricomycetidae</taxon>
        <taxon>Agaricales</taxon>
        <taxon>Marasmiineae</taxon>
        <taxon>Omphalotaceae</taxon>
        <taxon>Marasmiellus</taxon>
    </lineage>
</organism>
<evidence type="ECO:0000256" key="4">
    <source>
        <dbReference type="ARBA" id="ARBA00010617"/>
    </source>
</evidence>
<dbReference type="Pfam" id="PF00067">
    <property type="entry name" value="p450"/>
    <property type="match status" value="1"/>
</dbReference>
<name>A0ABR1JE53_9AGAR</name>
<evidence type="ECO:0000313" key="16">
    <source>
        <dbReference type="Proteomes" id="UP001498398"/>
    </source>
</evidence>
<keyword evidence="12" id="KW-0472">Membrane</keyword>
<evidence type="ECO:0000256" key="13">
    <source>
        <dbReference type="ARBA" id="ARBA00023180"/>
    </source>
</evidence>
<evidence type="ECO:0000313" key="15">
    <source>
        <dbReference type="EMBL" id="KAK7459589.1"/>
    </source>
</evidence>
<dbReference type="SUPFAM" id="SSF48264">
    <property type="entry name" value="Cytochrome P450"/>
    <property type="match status" value="1"/>
</dbReference>
<dbReference type="CDD" id="cd11065">
    <property type="entry name" value="CYP64-like"/>
    <property type="match status" value="1"/>
</dbReference>
<comment type="caution">
    <text evidence="15">The sequence shown here is derived from an EMBL/GenBank/DDBJ whole genome shotgun (WGS) entry which is preliminary data.</text>
</comment>
<sequence>MEPEHSALLTVLPPQDIMVVVVSAVVVYLVARKYLSTRRPPGPSDPFFIGNIFRIPSKESWRWFERLAQKYGPIAYLRLMGEHLVVLSDPNIAEELLGTRSSNYSSRKYYPYAGKYRSGNKRMLLLPYNEEFKKQRAAMRLLFIGDQPRFNRKRQFQQSKKLLFELLQSDINYMMALKRYSSGIILGVCYGMNLDESSREFHNVLENNESMGSDLKPGARIADVIPWLDILPDWLSPWRLDACQKHETELKLFNRWAEIARHGGENREKSFMYTLFGQQEKLDVDDKSIAYIGGTAIEAGTNTTSCLLHCFLLACVSNPDVVARAQEELDRVLLGNPPTWDDYYQLPYIFAVVKETLRWCPVTPLAFPHMTESCDNYHGHDIPAGSLVIASIWNMHRNPEYFPNPSMYHPERFYSPNSLGMLRKDSSLTDGIWAFGFGKRACPGKQLALDSIWLAVASILWAFDIRLGGTILPDNVDDVLTWRDNVNIEPRSLDIMFLPRKILVKEKILRDWQEVGETA</sequence>
<dbReference type="PANTHER" id="PTHR46300">
    <property type="entry name" value="P450, PUTATIVE (EUROFUNG)-RELATED-RELATED"/>
    <property type="match status" value="1"/>
</dbReference>
<dbReference type="Proteomes" id="UP001498398">
    <property type="component" value="Unassembled WGS sequence"/>
</dbReference>
<dbReference type="InterPro" id="IPR001128">
    <property type="entry name" value="Cyt_P450"/>
</dbReference>
<evidence type="ECO:0000256" key="7">
    <source>
        <dbReference type="ARBA" id="ARBA00022723"/>
    </source>
</evidence>
<keyword evidence="8" id="KW-1133">Transmembrane helix</keyword>
<keyword evidence="5 14" id="KW-0349">Heme</keyword>
<dbReference type="EMBL" id="JBANRG010000016">
    <property type="protein sequence ID" value="KAK7459589.1"/>
    <property type="molecule type" value="Genomic_DNA"/>
</dbReference>
<evidence type="ECO:0000256" key="10">
    <source>
        <dbReference type="ARBA" id="ARBA00023004"/>
    </source>
</evidence>
<keyword evidence="9 14" id="KW-0560">Oxidoreductase</keyword>
<dbReference type="InterPro" id="IPR050364">
    <property type="entry name" value="Cytochrome_P450_fung"/>
</dbReference>
<evidence type="ECO:0000256" key="1">
    <source>
        <dbReference type="ARBA" id="ARBA00001971"/>
    </source>
</evidence>
<evidence type="ECO:0000256" key="9">
    <source>
        <dbReference type="ARBA" id="ARBA00023002"/>
    </source>
</evidence>
<reference evidence="15 16" key="1">
    <citation type="submission" date="2024-01" db="EMBL/GenBank/DDBJ databases">
        <title>A draft genome for the cacao thread blight pathogen Marasmiellus scandens.</title>
        <authorList>
            <person name="Baruah I.K."/>
            <person name="Leung J."/>
            <person name="Bukari Y."/>
            <person name="Amoako-Attah I."/>
            <person name="Meinhardt L.W."/>
            <person name="Bailey B.A."/>
            <person name="Cohen S.P."/>
        </authorList>
    </citation>
    <scope>NUCLEOTIDE SEQUENCE [LARGE SCALE GENOMIC DNA]</scope>
    <source>
        <strain evidence="15 16">GH-19</strain>
    </source>
</reference>
<dbReference type="Gene3D" id="1.10.630.10">
    <property type="entry name" value="Cytochrome P450"/>
    <property type="match status" value="1"/>
</dbReference>
<proteinExistence type="inferred from homology"/>
<evidence type="ECO:0000256" key="6">
    <source>
        <dbReference type="ARBA" id="ARBA00022692"/>
    </source>
</evidence>
<dbReference type="InterPro" id="IPR002401">
    <property type="entry name" value="Cyt_P450_E_grp-I"/>
</dbReference>